<dbReference type="CDD" id="cd06091">
    <property type="entry name" value="KOW_NusG"/>
    <property type="match status" value="1"/>
</dbReference>
<sequence>MEAPPAEEGALAPAVGDGRAWFVIHTYSGYENKVRTNLERRVASMAMQHKIFRVLVPTEDEIEVKDGKRRIAKKKVFPGYVLVEMIMDDDSWYVVRNTPGVTGFVGSGSKPLPLQDREVKAILRQLGDETPKFRITYQKGSSVRINSGPFMDFSGLVDEILPEKEKVRVLVSIFGRETPVELDFAQVEKI</sequence>
<keyword evidence="3 5" id="KW-0805">Transcription regulation</keyword>
<comment type="caution">
    <text evidence="10">The sequence shown here is derived from an EMBL/GenBank/DDBJ whole genome shotgun (WGS) entry which is preliminary data.</text>
</comment>
<comment type="similarity">
    <text evidence="5 7">Belongs to the NusG family.</text>
</comment>
<feature type="domain" description="NusG-like N-terminal" evidence="8">
    <location>
        <begin position="18"/>
        <end position="126"/>
    </location>
</feature>
<keyword evidence="2 5" id="KW-0889">Transcription antitermination</keyword>
<dbReference type="NCBIfam" id="TIGR00922">
    <property type="entry name" value="nusG"/>
    <property type="match status" value="1"/>
</dbReference>
<dbReference type="GO" id="GO:0031564">
    <property type="term" value="P:transcription antitermination"/>
    <property type="evidence" value="ECO:0007669"/>
    <property type="project" value="UniProtKB-UniRule"/>
</dbReference>
<dbReference type="SUPFAM" id="SSF50104">
    <property type="entry name" value="Translation proteins SH3-like domain"/>
    <property type="match status" value="1"/>
</dbReference>
<dbReference type="InterPro" id="IPR015869">
    <property type="entry name" value="Transcrpt_antiterm_NusG_bac_CS"/>
</dbReference>
<evidence type="ECO:0000259" key="8">
    <source>
        <dbReference type="SMART" id="SM00738"/>
    </source>
</evidence>
<dbReference type="InterPro" id="IPR014722">
    <property type="entry name" value="Rib_uL2_dom2"/>
</dbReference>
<dbReference type="Pfam" id="PF00467">
    <property type="entry name" value="KOW"/>
    <property type="match status" value="1"/>
</dbReference>
<dbReference type="InterPro" id="IPR047050">
    <property type="entry name" value="NGN"/>
</dbReference>
<evidence type="ECO:0000256" key="2">
    <source>
        <dbReference type="ARBA" id="ARBA00022814"/>
    </source>
</evidence>
<dbReference type="Proteomes" id="UP000318509">
    <property type="component" value="Unassembled WGS sequence"/>
</dbReference>
<dbReference type="PROSITE" id="PS01014">
    <property type="entry name" value="NUSG"/>
    <property type="match status" value="1"/>
</dbReference>
<dbReference type="PANTHER" id="PTHR30265:SF2">
    <property type="entry name" value="TRANSCRIPTION TERMINATION_ANTITERMINATION PROTEIN NUSG"/>
    <property type="match status" value="1"/>
</dbReference>
<dbReference type="InterPro" id="IPR008991">
    <property type="entry name" value="Translation_prot_SH3-like_sf"/>
</dbReference>
<organism evidence="10 11">
    <name type="scientific">Candidatus Segetimicrobium genomatis</name>
    <dbReference type="NCBI Taxonomy" id="2569760"/>
    <lineage>
        <taxon>Bacteria</taxon>
        <taxon>Bacillati</taxon>
        <taxon>Candidatus Sysuimicrobiota</taxon>
        <taxon>Candidatus Sysuimicrobiia</taxon>
        <taxon>Candidatus Sysuimicrobiales</taxon>
        <taxon>Candidatus Segetimicrobiaceae</taxon>
        <taxon>Candidatus Segetimicrobium</taxon>
    </lineage>
</organism>
<evidence type="ECO:0000256" key="4">
    <source>
        <dbReference type="ARBA" id="ARBA00023163"/>
    </source>
</evidence>
<accession>A0A537JVH0</accession>
<dbReference type="AlphaFoldDB" id="A0A537JVH0"/>
<dbReference type="Pfam" id="PF02357">
    <property type="entry name" value="NusG"/>
    <property type="match status" value="1"/>
</dbReference>
<evidence type="ECO:0000256" key="5">
    <source>
        <dbReference type="HAMAP-Rule" id="MF_00948"/>
    </source>
</evidence>
<feature type="domain" description="KOW" evidence="9">
    <location>
        <begin position="136"/>
        <end position="163"/>
    </location>
</feature>
<dbReference type="GO" id="GO:0032784">
    <property type="term" value="P:regulation of DNA-templated transcription elongation"/>
    <property type="evidence" value="ECO:0007669"/>
    <property type="project" value="InterPro"/>
</dbReference>
<evidence type="ECO:0000256" key="7">
    <source>
        <dbReference type="RuleBase" id="RU000538"/>
    </source>
</evidence>
<dbReference type="GO" id="GO:0005829">
    <property type="term" value="C:cytosol"/>
    <property type="evidence" value="ECO:0007669"/>
    <property type="project" value="TreeGrafter"/>
</dbReference>
<dbReference type="FunFam" id="3.30.70.940:FF:000002">
    <property type="entry name" value="Transcription termination/antitermination protein NusG"/>
    <property type="match status" value="1"/>
</dbReference>
<dbReference type="EMBL" id="VBAK01000155">
    <property type="protein sequence ID" value="TMI87539.1"/>
    <property type="molecule type" value="Genomic_DNA"/>
</dbReference>
<evidence type="ECO:0000256" key="1">
    <source>
        <dbReference type="ARBA" id="ARBA00022472"/>
    </source>
</evidence>
<proteinExistence type="inferred from homology"/>
<reference evidence="10 11" key="1">
    <citation type="journal article" date="2019" name="Nat. Microbiol.">
        <title>Mediterranean grassland soil C-N compound turnover is dependent on rainfall and depth, and is mediated by genomically divergent microorganisms.</title>
        <authorList>
            <person name="Diamond S."/>
            <person name="Andeer P.F."/>
            <person name="Li Z."/>
            <person name="Crits-Christoph A."/>
            <person name="Burstein D."/>
            <person name="Anantharaman K."/>
            <person name="Lane K.R."/>
            <person name="Thomas B.C."/>
            <person name="Pan C."/>
            <person name="Northen T.R."/>
            <person name="Banfield J.F."/>
        </authorList>
    </citation>
    <scope>NUCLEOTIDE SEQUENCE [LARGE SCALE GENOMIC DNA]</scope>
    <source>
        <strain evidence="10">NP_3</strain>
    </source>
</reference>
<dbReference type="PANTHER" id="PTHR30265">
    <property type="entry name" value="RHO-INTERACTING TRANSCRIPTION TERMINATION FACTOR NUSG"/>
    <property type="match status" value="1"/>
</dbReference>
<dbReference type="InterPro" id="IPR001062">
    <property type="entry name" value="Transcrpt_antiterm_NusG"/>
</dbReference>
<comment type="function">
    <text evidence="5 7">Participates in transcription elongation, termination and antitermination.</text>
</comment>
<keyword evidence="4 5" id="KW-0804">Transcription</keyword>
<evidence type="ECO:0000313" key="11">
    <source>
        <dbReference type="Proteomes" id="UP000318509"/>
    </source>
</evidence>
<evidence type="ECO:0000256" key="6">
    <source>
        <dbReference type="NCBIfam" id="TIGR00922"/>
    </source>
</evidence>
<protein>
    <recommendedName>
        <fullName evidence="5 6">Transcription termination/antitermination protein NusG</fullName>
    </recommendedName>
</protein>
<dbReference type="InterPro" id="IPR006645">
    <property type="entry name" value="NGN-like_dom"/>
</dbReference>
<dbReference type="InterPro" id="IPR043425">
    <property type="entry name" value="NusG-like"/>
</dbReference>
<evidence type="ECO:0000256" key="3">
    <source>
        <dbReference type="ARBA" id="ARBA00023015"/>
    </source>
</evidence>
<keyword evidence="1 5" id="KW-0806">Transcription termination</keyword>
<dbReference type="SUPFAM" id="SSF82679">
    <property type="entry name" value="N-utilization substance G protein NusG, N-terminal domain"/>
    <property type="match status" value="1"/>
</dbReference>
<dbReference type="SMART" id="SM00738">
    <property type="entry name" value="NGN"/>
    <property type="match status" value="1"/>
</dbReference>
<dbReference type="HAMAP" id="MF_00948">
    <property type="entry name" value="NusG"/>
    <property type="match status" value="1"/>
</dbReference>
<dbReference type="Gene3D" id="3.30.70.940">
    <property type="entry name" value="NusG, N-terminal domain"/>
    <property type="match status" value="1"/>
</dbReference>
<dbReference type="FunFam" id="2.30.30.30:FF:000002">
    <property type="entry name" value="Transcription termination/antitermination factor NusG"/>
    <property type="match status" value="1"/>
</dbReference>
<name>A0A537JVH0_9BACT</name>
<gene>
    <name evidence="5 10" type="primary">nusG</name>
    <name evidence="10" type="ORF">E6H00_15340</name>
</gene>
<evidence type="ECO:0000313" key="10">
    <source>
        <dbReference type="EMBL" id="TMI87539.1"/>
    </source>
</evidence>
<dbReference type="InterPro" id="IPR005824">
    <property type="entry name" value="KOW"/>
</dbReference>
<evidence type="ECO:0000259" key="9">
    <source>
        <dbReference type="SMART" id="SM00739"/>
    </source>
</evidence>
<dbReference type="SMART" id="SM00739">
    <property type="entry name" value="KOW"/>
    <property type="match status" value="1"/>
</dbReference>
<dbReference type="CDD" id="cd09891">
    <property type="entry name" value="NGN_Bact_1"/>
    <property type="match status" value="1"/>
</dbReference>
<dbReference type="InterPro" id="IPR036735">
    <property type="entry name" value="NGN_dom_sf"/>
</dbReference>
<dbReference type="PRINTS" id="PR00338">
    <property type="entry name" value="NUSGTNSCPFCT"/>
</dbReference>
<dbReference type="GO" id="GO:0006354">
    <property type="term" value="P:DNA-templated transcription elongation"/>
    <property type="evidence" value="ECO:0007669"/>
    <property type="project" value="UniProtKB-UniRule"/>
</dbReference>
<dbReference type="Gene3D" id="2.30.30.30">
    <property type="match status" value="1"/>
</dbReference>
<dbReference type="GO" id="GO:0006353">
    <property type="term" value="P:DNA-templated transcription termination"/>
    <property type="evidence" value="ECO:0007669"/>
    <property type="project" value="UniProtKB-UniRule"/>
</dbReference>